<evidence type="ECO:0000256" key="4">
    <source>
        <dbReference type="ARBA" id="ARBA00012564"/>
    </source>
</evidence>
<evidence type="ECO:0000256" key="2">
    <source>
        <dbReference type="ARBA" id="ARBA00004496"/>
    </source>
</evidence>
<dbReference type="CDD" id="cd09599">
    <property type="entry name" value="M1_LTA4H"/>
    <property type="match status" value="1"/>
</dbReference>
<evidence type="ECO:0000256" key="12">
    <source>
        <dbReference type="PIRSR" id="PIRSR634015-1"/>
    </source>
</evidence>
<dbReference type="Pfam" id="PF09127">
    <property type="entry name" value="Leuk-A4-hydro_C"/>
    <property type="match status" value="1"/>
</dbReference>
<feature type="binding site" evidence="14">
    <location>
        <position position="355"/>
    </location>
    <ligand>
        <name>Zn(2+)</name>
        <dbReference type="ChEBI" id="CHEBI:29105"/>
        <note>catalytic</note>
    </ligand>
</feature>
<feature type="binding site" evidence="14">
    <location>
        <position position="332"/>
    </location>
    <ligand>
        <name>Zn(2+)</name>
        <dbReference type="ChEBI" id="CHEBI:29105"/>
        <note>catalytic</note>
    </ligand>
</feature>
<evidence type="ECO:0000256" key="1">
    <source>
        <dbReference type="ARBA" id="ARBA00000098"/>
    </source>
</evidence>
<keyword evidence="10 14" id="KW-0862">Zinc</keyword>
<evidence type="ECO:0000256" key="6">
    <source>
        <dbReference type="ARBA" id="ARBA00022490"/>
    </source>
</evidence>
<dbReference type="RefSeq" id="WP_144892199.1">
    <property type="nucleotide sequence ID" value="NZ_CP042218.1"/>
</dbReference>
<evidence type="ECO:0000259" key="17">
    <source>
        <dbReference type="SMART" id="SM01263"/>
    </source>
</evidence>
<dbReference type="InterPro" id="IPR014782">
    <property type="entry name" value="Peptidase_M1_dom"/>
</dbReference>
<comment type="similarity">
    <text evidence="3">Belongs to the peptidase M1 family.</text>
</comment>
<dbReference type="InterPro" id="IPR001930">
    <property type="entry name" value="Peptidase_M1"/>
</dbReference>
<dbReference type="AlphaFoldDB" id="A0A518N4W8"/>
<dbReference type="SUPFAM" id="SSF63737">
    <property type="entry name" value="Leukotriene A4 hydrolase N-terminal domain"/>
    <property type="match status" value="1"/>
</dbReference>
<reference evidence="18 19" key="1">
    <citation type="submission" date="2019-07" db="EMBL/GenBank/DDBJ databases">
        <title>Full genome sequence of Luteimonas sp. Gr-4.</title>
        <authorList>
            <person name="Im W.-T."/>
        </authorList>
    </citation>
    <scope>NUCLEOTIDE SEQUENCE [LARGE SCALE GENOMIC DNA]</scope>
    <source>
        <strain evidence="18 19">Gr-4</strain>
    </source>
</reference>
<dbReference type="SMART" id="SM01263">
    <property type="entry name" value="Leuk-A4-hydro_C"/>
    <property type="match status" value="1"/>
</dbReference>
<dbReference type="OrthoDB" id="100605at2"/>
<feature type="region of interest" description="Disordered" evidence="15">
    <location>
        <begin position="28"/>
        <end position="48"/>
    </location>
</feature>
<keyword evidence="16" id="KW-0732">Signal</keyword>
<keyword evidence="8 14" id="KW-0479">Metal-binding</keyword>
<comment type="catalytic activity">
    <reaction evidence="1">
        <text>Release of an N-terminal amino acid, Xaa-|-Yaa- from a peptide, amide or arylamide. Xaa is preferably Ala, but may be most amino acids including Pro (slow action). When a terminal hydrophobic residue is followed by a prolyl residue, the two may be released as an intact Xaa-Pro dipeptide.</text>
        <dbReference type="EC" id="3.4.11.2"/>
    </reaction>
</comment>
<dbReference type="EMBL" id="CP042218">
    <property type="protein sequence ID" value="QDW66963.1"/>
    <property type="molecule type" value="Genomic_DNA"/>
</dbReference>
<dbReference type="Gene3D" id="1.25.40.320">
    <property type="entry name" value="Peptidase M1, leukotriene A4 hydrolase/aminopeptidase C-terminal domain"/>
    <property type="match status" value="1"/>
</dbReference>
<feature type="chain" id="PRO_5021975806" description="Aminopeptidase N" evidence="16">
    <location>
        <begin position="22"/>
        <end position="686"/>
    </location>
</feature>
<dbReference type="InterPro" id="IPR038502">
    <property type="entry name" value="M1_LTA-4_hydro/amino_C_sf"/>
</dbReference>
<dbReference type="GO" id="GO:0008270">
    <property type="term" value="F:zinc ion binding"/>
    <property type="evidence" value="ECO:0007669"/>
    <property type="project" value="InterPro"/>
</dbReference>
<feature type="binding site" evidence="13">
    <location>
        <begin position="593"/>
        <end position="595"/>
    </location>
    <ligand>
        <name>a peptide</name>
        <dbReference type="ChEBI" id="CHEBI:60466"/>
    </ligand>
</feature>
<name>A0A518N4W8_9GAMM</name>
<dbReference type="GO" id="GO:0008237">
    <property type="term" value="F:metallopeptidase activity"/>
    <property type="evidence" value="ECO:0007669"/>
    <property type="project" value="UniProtKB-KW"/>
</dbReference>
<dbReference type="Gene3D" id="2.60.40.1730">
    <property type="entry name" value="tricorn interacting facor f3 domain"/>
    <property type="match status" value="1"/>
</dbReference>
<feature type="compositionally biased region" description="Low complexity" evidence="15">
    <location>
        <begin position="651"/>
        <end position="674"/>
    </location>
</feature>
<keyword evidence="11" id="KW-0482">Metalloprotease</keyword>
<evidence type="ECO:0000256" key="11">
    <source>
        <dbReference type="ARBA" id="ARBA00023049"/>
    </source>
</evidence>
<feature type="binding site" evidence="13">
    <location>
        <begin position="176"/>
        <end position="178"/>
    </location>
    <ligand>
        <name>a peptide</name>
        <dbReference type="ChEBI" id="CHEBI:60466"/>
    </ligand>
</feature>
<dbReference type="KEGG" id="lug:FPZ22_08700"/>
<evidence type="ECO:0000313" key="19">
    <source>
        <dbReference type="Proteomes" id="UP000316584"/>
    </source>
</evidence>
<accession>A0A518N4W8</accession>
<dbReference type="FunFam" id="3.30.2010.30:FF:000001">
    <property type="entry name" value="Leukotriene A(4) hydrolase"/>
    <property type="match status" value="1"/>
</dbReference>
<sequence length="686" mass="75575">MIPSRFFRLAAFAALVLIAVAACKREPTPAEEPVAARPAAASASDDYDEHSYAEPDKVAIDDLALDLALDFGARTISGTATYTLDWRDDTATALVLDTRDLTIERVEAEAPGLAWKPLEHELADRDDLLGSRLTIRSPERDVRIRVTYRTSPQASGLQWLDASMTEGKVTPFMFSQSQAIHARSWVPLQDTPRVRYTYSARVTAPADVMVLMSADNDPAAVRDGDYSFRMPQRIPSYLMAIAAGDLVFRPISARSGVWAEPAAVDRAVAEFEDTEQMIATAESLYGPYRWERYDILVLPPSFPYGGMENPRLTFATPTVIVGDKSLVALIAHELAHSWSGNLVTNSSAKDGWLNEGFTSYVENRIIEALYGKERAVMEYVISRNGLKAEIGKMSPEEQALAVRPGVVKDPDASLSAVSYDKGAWFLQFLEERFGRAEFDAFLRGYFDHFAFQSIPTSRFVEYAQEHLLDAYPGRVSREEFDAWLYEPGIPGSAPQVRSRNFGVVDSARLAWMGSGTLPPQVITGEWSTQEWVHFLEGLPETLSIEQLSQLDTAYRLTGTRNGELAQRWYPLAVRSGYVQAYPAMADFLRRIGRRKLIMPTYQALVATEAGLQFAKQQLEAARPGYHPITTASVERVIAEAKPAPGSGTSLPAEAARPAPEAGPTAPARTRMPAADGDPTRPAPSGP</sequence>
<keyword evidence="7" id="KW-0645">Protease</keyword>
<keyword evidence="6" id="KW-0963">Cytoplasm</keyword>
<feature type="domain" description="Peptidase M1 leukotriene A4 hydrolase/aminopeptidase C-terminal" evidence="17">
    <location>
        <begin position="498"/>
        <end position="637"/>
    </location>
</feature>
<evidence type="ECO:0000256" key="13">
    <source>
        <dbReference type="PIRSR" id="PIRSR634015-2"/>
    </source>
</evidence>
<dbReference type="Pfam" id="PF17900">
    <property type="entry name" value="Peptidase_M1_N"/>
    <property type="match status" value="1"/>
</dbReference>
<dbReference type="PROSITE" id="PS51257">
    <property type="entry name" value="PROKAR_LIPOPROTEIN"/>
    <property type="match status" value="1"/>
</dbReference>
<evidence type="ECO:0000256" key="7">
    <source>
        <dbReference type="ARBA" id="ARBA00022670"/>
    </source>
</evidence>
<evidence type="ECO:0000256" key="8">
    <source>
        <dbReference type="ARBA" id="ARBA00022723"/>
    </source>
</evidence>
<gene>
    <name evidence="18" type="ORF">FPZ22_08700</name>
</gene>
<feature type="signal peptide" evidence="16">
    <location>
        <begin position="1"/>
        <end position="21"/>
    </location>
</feature>
<comment type="cofactor">
    <cofactor evidence="14">
        <name>Zn(2+)</name>
        <dbReference type="ChEBI" id="CHEBI:29105"/>
    </cofactor>
    <text evidence="14">Binds 1 zinc ion per subunit.</text>
</comment>
<feature type="binding site" evidence="13">
    <location>
        <begin position="303"/>
        <end position="308"/>
    </location>
    <ligand>
        <name>a peptide</name>
        <dbReference type="ChEBI" id="CHEBI:60466"/>
    </ligand>
</feature>
<dbReference type="PANTHER" id="PTHR45726:SF3">
    <property type="entry name" value="LEUKOTRIENE A-4 HYDROLASE"/>
    <property type="match status" value="1"/>
</dbReference>
<evidence type="ECO:0000256" key="3">
    <source>
        <dbReference type="ARBA" id="ARBA00010136"/>
    </source>
</evidence>
<dbReference type="Gene3D" id="1.10.390.10">
    <property type="entry name" value="Neutral Protease Domain 2"/>
    <property type="match status" value="1"/>
</dbReference>
<organism evidence="18 19">
    <name type="scientific">Luteimonas granuli</name>
    <dbReference type="NCBI Taxonomy" id="1176533"/>
    <lineage>
        <taxon>Bacteria</taxon>
        <taxon>Pseudomonadati</taxon>
        <taxon>Pseudomonadota</taxon>
        <taxon>Gammaproteobacteria</taxon>
        <taxon>Lysobacterales</taxon>
        <taxon>Lysobacteraceae</taxon>
        <taxon>Luteimonas</taxon>
    </lineage>
</organism>
<comment type="subcellular location">
    <subcellularLocation>
        <location evidence="2">Cytoplasm</location>
    </subcellularLocation>
</comment>
<keyword evidence="19" id="KW-1185">Reference proteome</keyword>
<evidence type="ECO:0000256" key="14">
    <source>
        <dbReference type="PIRSR" id="PIRSR634015-3"/>
    </source>
</evidence>
<dbReference type="GO" id="GO:0006508">
    <property type="term" value="P:proteolysis"/>
    <property type="evidence" value="ECO:0007669"/>
    <property type="project" value="UniProtKB-KW"/>
</dbReference>
<dbReference type="InterPro" id="IPR045357">
    <property type="entry name" value="Aminopeptidase_N-like_N"/>
</dbReference>
<feature type="active site" description="Proton donor" evidence="12">
    <location>
        <position position="419"/>
    </location>
</feature>
<dbReference type="EC" id="3.4.11.2" evidence="4"/>
<proteinExistence type="inferred from homology"/>
<dbReference type="InterPro" id="IPR015211">
    <property type="entry name" value="Peptidase_M1_C"/>
</dbReference>
<evidence type="ECO:0000256" key="15">
    <source>
        <dbReference type="SAM" id="MobiDB-lite"/>
    </source>
</evidence>
<evidence type="ECO:0000256" key="9">
    <source>
        <dbReference type="ARBA" id="ARBA00022801"/>
    </source>
</evidence>
<evidence type="ECO:0000256" key="5">
    <source>
        <dbReference type="ARBA" id="ARBA00015611"/>
    </source>
</evidence>
<dbReference type="InterPro" id="IPR049980">
    <property type="entry name" value="LTA4H_cat"/>
</dbReference>
<dbReference type="InterPro" id="IPR027268">
    <property type="entry name" value="Peptidase_M4/M1_CTD_sf"/>
</dbReference>
<evidence type="ECO:0000256" key="16">
    <source>
        <dbReference type="SAM" id="SignalP"/>
    </source>
</evidence>
<feature type="region of interest" description="Disordered" evidence="15">
    <location>
        <begin position="639"/>
        <end position="686"/>
    </location>
</feature>
<dbReference type="Gene3D" id="3.30.2010.30">
    <property type="match status" value="1"/>
</dbReference>
<evidence type="ECO:0000256" key="10">
    <source>
        <dbReference type="ARBA" id="ARBA00022833"/>
    </source>
</evidence>
<dbReference type="Pfam" id="PF01433">
    <property type="entry name" value="Peptidase_M1"/>
    <property type="match status" value="1"/>
</dbReference>
<dbReference type="InterPro" id="IPR016024">
    <property type="entry name" value="ARM-type_fold"/>
</dbReference>
<dbReference type="PRINTS" id="PR00756">
    <property type="entry name" value="ALADIPTASE"/>
</dbReference>
<dbReference type="InterPro" id="IPR034015">
    <property type="entry name" value="M1_LTA4H"/>
</dbReference>
<dbReference type="InterPro" id="IPR042097">
    <property type="entry name" value="Aminopeptidase_N-like_N_sf"/>
</dbReference>
<dbReference type="GO" id="GO:0016285">
    <property type="term" value="F:alanyl aminopeptidase activity"/>
    <property type="evidence" value="ECO:0007669"/>
    <property type="project" value="UniProtKB-EC"/>
</dbReference>
<dbReference type="SUPFAM" id="SSF48371">
    <property type="entry name" value="ARM repeat"/>
    <property type="match status" value="1"/>
</dbReference>
<dbReference type="PANTHER" id="PTHR45726">
    <property type="entry name" value="LEUKOTRIENE A-4 HYDROLASE"/>
    <property type="match status" value="1"/>
</dbReference>
<dbReference type="SUPFAM" id="SSF55486">
    <property type="entry name" value="Metalloproteases ('zincins'), catalytic domain"/>
    <property type="match status" value="1"/>
</dbReference>
<feature type="binding site" evidence="14">
    <location>
        <position position="336"/>
    </location>
    <ligand>
        <name>Zn(2+)</name>
        <dbReference type="ChEBI" id="CHEBI:29105"/>
        <note>catalytic</note>
    </ligand>
</feature>
<protein>
    <recommendedName>
        <fullName evidence="5">Aminopeptidase N</fullName>
        <ecNumber evidence="4">3.4.11.2</ecNumber>
    </recommendedName>
</protein>
<keyword evidence="9" id="KW-0378">Hydrolase</keyword>
<evidence type="ECO:0000313" key="18">
    <source>
        <dbReference type="EMBL" id="QDW66963.1"/>
    </source>
</evidence>
<feature type="active site" description="Proton acceptor" evidence="12">
    <location>
        <position position="333"/>
    </location>
</feature>
<feature type="compositionally biased region" description="Low complexity" evidence="15">
    <location>
        <begin position="31"/>
        <end position="44"/>
    </location>
</feature>
<dbReference type="Proteomes" id="UP000316584">
    <property type="component" value="Chromosome"/>
</dbReference>
<dbReference type="GO" id="GO:0005737">
    <property type="term" value="C:cytoplasm"/>
    <property type="evidence" value="ECO:0007669"/>
    <property type="project" value="UniProtKB-SubCell"/>
</dbReference>